<evidence type="ECO:0000313" key="5">
    <source>
        <dbReference type="Proteomes" id="UP000515156"/>
    </source>
</evidence>
<accession>A0A6P7WY53</accession>
<dbReference type="InterPro" id="IPR035076">
    <property type="entry name" value="Toxin/TOLIP"/>
</dbReference>
<dbReference type="InterPro" id="IPR045860">
    <property type="entry name" value="Snake_toxin-like_sf"/>
</dbReference>
<dbReference type="Pfam" id="PF00087">
    <property type="entry name" value="Toxin_TOLIP"/>
    <property type="match status" value="2"/>
</dbReference>
<feature type="signal peptide" evidence="3">
    <location>
        <begin position="1"/>
        <end position="20"/>
    </location>
</feature>
<evidence type="ECO:0000256" key="3">
    <source>
        <dbReference type="SAM" id="SignalP"/>
    </source>
</evidence>
<organism evidence="5 6">
    <name type="scientific">Microcaecilia unicolor</name>
    <dbReference type="NCBI Taxonomy" id="1415580"/>
    <lineage>
        <taxon>Eukaryota</taxon>
        <taxon>Metazoa</taxon>
        <taxon>Chordata</taxon>
        <taxon>Craniata</taxon>
        <taxon>Vertebrata</taxon>
        <taxon>Euteleostomi</taxon>
        <taxon>Amphibia</taxon>
        <taxon>Gymnophiona</taxon>
        <taxon>Siphonopidae</taxon>
        <taxon>Microcaecilia</taxon>
    </lineage>
</organism>
<feature type="compositionally biased region" description="Polar residues" evidence="2">
    <location>
        <begin position="63"/>
        <end position="85"/>
    </location>
</feature>
<keyword evidence="5" id="KW-1185">Reference proteome</keyword>
<dbReference type="GO" id="GO:0005886">
    <property type="term" value="C:plasma membrane"/>
    <property type="evidence" value="ECO:0007669"/>
    <property type="project" value="TreeGrafter"/>
</dbReference>
<sequence length="237" mass="25632">MKTFLFFLLVIVLCLHTADSLKCYTCKDIVEQNNSNCLIEKTCSSLDKYCLTAIASVYAPPSAETSNKASSEKTATGASESTTTHMPKATVPTQMDGMQAQTSIDALIQELHQQVSIHGSTVVMQRLRNTAACQPEKLPSTQATPLRSTLSSLLEANIPQGWTNTPHILTKPPLTSMGKTLMVKQCVPMCLPGIQEISTGKTSISCCQTDLCNQRSDRVKISYLALVISVGFLGSLL</sequence>
<dbReference type="PANTHER" id="PTHR16983">
    <property type="entry name" value="UPAR/LY6 DOMAIN-CONTAINING PROTEIN"/>
    <property type="match status" value="1"/>
</dbReference>
<name>A0A6P7WY53_9AMPH</name>
<keyword evidence="1 3" id="KW-0732">Signal</keyword>
<protein>
    <submittedName>
        <fullName evidence="6">LOW QUALITY PROTEIN: uncharacterized protein LOC115460469</fullName>
    </submittedName>
</protein>
<dbReference type="InParanoid" id="A0A6P7WY53"/>
<feature type="region of interest" description="Disordered" evidence="2">
    <location>
        <begin position="63"/>
        <end position="89"/>
    </location>
</feature>
<evidence type="ECO:0000259" key="4">
    <source>
        <dbReference type="Pfam" id="PF00087"/>
    </source>
</evidence>
<dbReference type="FunCoup" id="A0A6P7WY53">
    <property type="interactions" value="18"/>
</dbReference>
<evidence type="ECO:0000313" key="6">
    <source>
        <dbReference type="RefSeq" id="XP_030046086.1"/>
    </source>
</evidence>
<feature type="domain" description="Snake toxin/toxin-like" evidence="4">
    <location>
        <begin position="21"/>
        <end position="74"/>
    </location>
</feature>
<dbReference type="SUPFAM" id="SSF57302">
    <property type="entry name" value="Snake toxin-like"/>
    <property type="match status" value="1"/>
</dbReference>
<dbReference type="Proteomes" id="UP000515156">
    <property type="component" value="Chromosome 1"/>
</dbReference>
<dbReference type="Gene3D" id="2.10.60.10">
    <property type="entry name" value="CD59"/>
    <property type="match status" value="2"/>
</dbReference>
<dbReference type="AlphaFoldDB" id="A0A6P7WY53"/>
<dbReference type="PANTHER" id="PTHR16983:SF10">
    <property type="entry name" value="PROTEIN QUIVER"/>
    <property type="match status" value="1"/>
</dbReference>
<evidence type="ECO:0000256" key="1">
    <source>
        <dbReference type="ARBA" id="ARBA00022729"/>
    </source>
</evidence>
<dbReference type="InterPro" id="IPR051110">
    <property type="entry name" value="Ly-6/neurotoxin-like_GPI-ap"/>
</dbReference>
<proteinExistence type="predicted"/>
<dbReference type="RefSeq" id="XP_030046086.1">
    <property type="nucleotide sequence ID" value="XM_030190226.1"/>
</dbReference>
<feature type="chain" id="PRO_5028470213" evidence="3">
    <location>
        <begin position="21"/>
        <end position="237"/>
    </location>
</feature>
<gene>
    <name evidence="6" type="primary">LOC115460469</name>
</gene>
<reference evidence="6" key="1">
    <citation type="submission" date="2025-08" db="UniProtKB">
        <authorList>
            <consortium name="RefSeq"/>
        </authorList>
    </citation>
    <scope>IDENTIFICATION</scope>
</reference>
<feature type="domain" description="Snake toxin/toxin-like" evidence="4">
    <location>
        <begin position="179"/>
        <end position="213"/>
    </location>
</feature>
<dbReference type="GeneID" id="115460469"/>
<evidence type="ECO:0000256" key="2">
    <source>
        <dbReference type="SAM" id="MobiDB-lite"/>
    </source>
</evidence>
<dbReference type="KEGG" id="muo:115460469"/>